<dbReference type="RefSeq" id="XP_007674283.1">
    <property type="nucleotide sequence ID" value="XM_007676093.1"/>
</dbReference>
<organism evidence="2 3">
    <name type="scientific">Baudoinia panamericana (strain UAMH 10762)</name>
    <name type="common">Angels' share fungus</name>
    <name type="synonym">Baudoinia compniacensis (strain UAMH 10762)</name>
    <dbReference type="NCBI Taxonomy" id="717646"/>
    <lineage>
        <taxon>Eukaryota</taxon>
        <taxon>Fungi</taxon>
        <taxon>Dikarya</taxon>
        <taxon>Ascomycota</taxon>
        <taxon>Pezizomycotina</taxon>
        <taxon>Dothideomycetes</taxon>
        <taxon>Dothideomycetidae</taxon>
        <taxon>Mycosphaerellales</taxon>
        <taxon>Teratosphaeriaceae</taxon>
        <taxon>Baudoinia</taxon>
    </lineage>
</organism>
<accession>M2MRD9</accession>
<dbReference type="Proteomes" id="UP000011761">
    <property type="component" value="Unassembled WGS sequence"/>
</dbReference>
<dbReference type="EMBL" id="KB445552">
    <property type="protein sequence ID" value="EMC99406.1"/>
    <property type="molecule type" value="Genomic_DNA"/>
</dbReference>
<keyword evidence="3" id="KW-1185">Reference proteome</keyword>
<evidence type="ECO:0000313" key="2">
    <source>
        <dbReference type="EMBL" id="EMC99406.1"/>
    </source>
</evidence>
<proteinExistence type="predicted"/>
<feature type="compositionally biased region" description="Polar residues" evidence="1">
    <location>
        <begin position="8"/>
        <end position="23"/>
    </location>
</feature>
<dbReference type="HOGENOM" id="CLU_1834794_0_0_1"/>
<feature type="region of interest" description="Disordered" evidence="1">
    <location>
        <begin position="1"/>
        <end position="23"/>
    </location>
</feature>
<reference evidence="2 3" key="1">
    <citation type="journal article" date="2012" name="PLoS Pathog.">
        <title>Diverse lifestyles and strategies of plant pathogenesis encoded in the genomes of eighteen Dothideomycetes fungi.</title>
        <authorList>
            <person name="Ohm R.A."/>
            <person name="Feau N."/>
            <person name="Henrissat B."/>
            <person name="Schoch C.L."/>
            <person name="Horwitz B.A."/>
            <person name="Barry K.W."/>
            <person name="Condon B.J."/>
            <person name="Copeland A.C."/>
            <person name="Dhillon B."/>
            <person name="Glaser F."/>
            <person name="Hesse C.N."/>
            <person name="Kosti I."/>
            <person name="LaButti K."/>
            <person name="Lindquist E.A."/>
            <person name="Lucas S."/>
            <person name="Salamov A.A."/>
            <person name="Bradshaw R.E."/>
            <person name="Ciuffetti L."/>
            <person name="Hamelin R.C."/>
            <person name="Kema G.H.J."/>
            <person name="Lawrence C."/>
            <person name="Scott J.A."/>
            <person name="Spatafora J.W."/>
            <person name="Turgeon B.G."/>
            <person name="de Wit P.J.G.M."/>
            <person name="Zhong S."/>
            <person name="Goodwin S.B."/>
            <person name="Grigoriev I.V."/>
        </authorList>
    </citation>
    <scope>NUCLEOTIDE SEQUENCE [LARGE SCALE GENOMIC DNA]</scope>
    <source>
        <strain evidence="2 3">UAMH 10762</strain>
    </source>
</reference>
<evidence type="ECO:0000313" key="3">
    <source>
        <dbReference type="Proteomes" id="UP000011761"/>
    </source>
</evidence>
<gene>
    <name evidence="2" type="ORF">BAUCODRAFT_146357</name>
</gene>
<name>M2MRD9_BAUPA</name>
<protein>
    <submittedName>
        <fullName evidence="2">Uncharacterized protein</fullName>
    </submittedName>
</protein>
<sequence length="140" mass="15305">MDPPAYTVQPSSGSVTIPTTGSTPKRSIQDLRALILGNAEILKPRGCADPVEVILAKRKVPQASAEELAMEQHYAFLVVRRPKETEITILMKSEPHATVEAALEAMFDRTETIMEDVLLRHGSFATAGCCLACNRAMRPK</sequence>
<dbReference type="KEGG" id="bcom:BAUCODRAFT_146357"/>
<dbReference type="GeneID" id="19108682"/>
<evidence type="ECO:0000256" key="1">
    <source>
        <dbReference type="SAM" id="MobiDB-lite"/>
    </source>
</evidence>
<dbReference type="AlphaFoldDB" id="M2MRD9"/>
<dbReference type="OrthoDB" id="3926903at2759"/>